<evidence type="ECO:0000313" key="2">
    <source>
        <dbReference type="EMBL" id="AXK81571.1"/>
    </source>
</evidence>
<dbReference type="KEGG" id="ptaw:DW352_14220"/>
<evidence type="ECO:0000256" key="1">
    <source>
        <dbReference type="SAM" id="SignalP"/>
    </source>
</evidence>
<accession>A0A345ZXC4</accession>
<reference evidence="2 3" key="1">
    <citation type="submission" date="2018-07" db="EMBL/GenBank/DDBJ databases">
        <authorList>
            <person name="Quirk P.G."/>
            <person name="Krulwich T.A."/>
        </authorList>
    </citation>
    <scope>NUCLEOTIDE SEQUENCE [LARGE SCALE GENOMIC DNA]</scope>
    <source>
        <strain evidence="2 3">CC-BB4</strain>
    </source>
</reference>
<dbReference type="EMBL" id="CP031417">
    <property type="protein sequence ID" value="AXK81571.1"/>
    <property type="molecule type" value="Genomic_DNA"/>
</dbReference>
<feature type="chain" id="PRO_5016938668" evidence="1">
    <location>
        <begin position="22"/>
        <end position="299"/>
    </location>
</feature>
<name>A0A345ZXC4_9HYPH</name>
<evidence type="ECO:0000313" key="3">
    <source>
        <dbReference type="Proteomes" id="UP000254889"/>
    </source>
</evidence>
<gene>
    <name evidence="2" type="ORF">DW352_14220</name>
</gene>
<dbReference type="OrthoDB" id="8446574at2"/>
<dbReference type="AlphaFoldDB" id="A0A345ZXC4"/>
<organism evidence="2 3">
    <name type="scientific">Pseudolabrys taiwanensis</name>
    <dbReference type="NCBI Taxonomy" id="331696"/>
    <lineage>
        <taxon>Bacteria</taxon>
        <taxon>Pseudomonadati</taxon>
        <taxon>Pseudomonadota</taxon>
        <taxon>Alphaproteobacteria</taxon>
        <taxon>Hyphomicrobiales</taxon>
        <taxon>Xanthobacteraceae</taxon>
        <taxon>Pseudolabrys</taxon>
    </lineage>
</organism>
<keyword evidence="1" id="KW-0732">Signal</keyword>
<dbReference type="Proteomes" id="UP000254889">
    <property type="component" value="Chromosome"/>
</dbReference>
<keyword evidence="3" id="KW-1185">Reference proteome</keyword>
<sequence length="299" mass="32264">MKHIFWAVGAAMLALTVPAHAQQSIEWKQVTNLPKGLNQPPGLKLDILGIELGDSYAEVKAKLQKLADEYPAAPKPAGNTANDFMLRQLGQMSGASDAPPIEERETIIRYQTPGGQITAQFVGQIFLRRKLPSGNSKIDETIHVLLSAPSSGAQVYAVRRSLSFDNGNQVAIATFLQALSDKMGGARPQPIGPSGNTYRYQYDNGRLVAPNPPTQDGQCAVEVVGTEMRSFARSINASGACDVSLVVRFGFGISREHAASAEFYLSDQERAKANKETDYAFVEAYVRGLQSHSGAAPKL</sequence>
<protein>
    <submittedName>
        <fullName evidence="2">Uncharacterized protein</fullName>
    </submittedName>
</protein>
<feature type="signal peptide" evidence="1">
    <location>
        <begin position="1"/>
        <end position="21"/>
    </location>
</feature>
<proteinExistence type="predicted"/>